<protein>
    <recommendedName>
        <fullName evidence="7">UDP-glucose/GDP-mannose dehydrogenase C-terminal domain-containing protein</fullName>
    </recommendedName>
</protein>
<sequence length="400" mass="44063">MIPPRTKEPLIFPSHPLSNTVRLGVVGESFLREFSQAYATIGFDISEKRIEELRAKYRDHAALKLTSNEVDLRRATHYLLAVPTFPRTDYSADISHLKSALSTVVRRASPDSTIVIESNVSVGTTRALFDPVGHIFHTGISAERFDPGQNPPAGTDVPKLVSGLTPQAQSNILALYSTVFPTVLSVSSPEIAEMTMLFENSYQMVNIAYVNEVSDACRNLGLDPREVIDAASTKPFGFHAFHPSLGIGGHCVPVNAVYLLATYENLPVLTQSTKSMRNRPRQLARELHGHIMSVNLGSSVLQPRILIIGMSFESGGCTLSYLPAVDFASELEQLGCERLVYYDPSFSDSALLWIEKLADEAFNPIEVVTSFDVVAVCTRQQGVDYGMLGNLPSEMVWYYD</sequence>
<evidence type="ECO:0008006" key="7">
    <source>
        <dbReference type="Google" id="ProtNLM"/>
    </source>
</evidence>
<dbReference type="RefSeq" id="XP_013313297.1">
    <property type="nucleotide sequence ID" value="XM_013457843.1"/>
</dbReference>
<dbReference type="PIRSF" id="PIRSF500136">
    <property type="entry name" value="UDP_ManNAc_DH"/>
    <property type="match status" value="1"/>
</dbReference>
<dbReference type="InterPro" id="IPR008927">
    <property type="entry name" value="6-PGluconate_DH-like_C_sf"/>
</dbReference>
<dbReference type="Gene3D" id="3.40.50.720">
    <property type="entry name" value="NAD(P)-binding Rossmann-like Domain"/>
    <property type="match status" value="2"/>
</dbReference>
<organism evidence="5 6">
    <name type="scientific">Exophiala xenobiotica</name>
    <dbReference type="NCBI Taxonomy" id="348802"/>
    <lineage>
        <taxon>Eukaryota</taxon>
        <taxon>Fungi</taxon>
        <taxon>Dikarya</taxon>
        <taxon>Ascomycota</taxon>
        <taxon>Pezizomycotina</taxon>
        <taxon>Eurotiomycetes</taxon>
        <taxon>Chaetothyriomycetidae</taxon>
        <taxon>Chaetothyriales</taxon>
        <taxon>Herpotrichiellaceae</taxon>
        <taxon>Exophiala</taxon>
    </lineage>
</organism>
<dbReference type="InterPro" id="IPR017476">
    <property type="entry name" value="UDP-Glc/GDP-Man"/>
</dbReference>
<evidence type="ECO:0000259" key="4">
    <source>
        <dbReference type="Pfam" id="PF03721"/>
    </source>
</evidence>
<comment type="similarity">
    <text evidence="1 2">Belongs to the UDP-glucose/GDP-mannose dehydrogenase family.</text>
</comment>
<dbReference type="Proteomes" id="UP000054342">
    <property type="component" value="Unassembled WGS sequence"/>
</dbReference>
<feature type="domain" description="UDP-glucose/GDP-mannose dehydrogenase N-terminal" evidence="4">
    <location>
        <begin position="44"/>
        <end position="132"/>
    </location>
</feature>
<gene>
    <name evidence="5" type="ORF">PV05_08337</name>
</gene>
<dbReference type="EMBL" id="KN847321">
    <property type="protein sequence ID" value="KIW52713.1"/>
    <property type="molecule type" value="Genomic_DNA"/>
</dbReference>
<accession>A0A0D2EBH1</accession>
<dbReference type="NCBIfam" id="TIGR03026">
    <property type="entry name" value="NDP-sugDHase"/>
    <property type="match status" value="1"/>
</dbReference>
<dbReference type="GO" id="GO:0016616">
    <property type="term" value="F:oxidoreductase activity, acting on the CH-OH group of donors, NAD or NADP as acceptor"/>
    <property type="evidence" value="ECO:0007669"/>
    <property type="project" value="InterPro"/>
</dbReference>
<dbReference type="GeneID" id="25330245"/>
<evidence type="ECO:0000259" key="3">
    <source>
        <dbReference type="Pfam" id="PF00984"/>
    </source>
</evidence>
<dbReference type="PANTHER" id="PTHR43491">
    <property type="entry name" value="UDP-N-ACETYL-D-MANNOSAMINE DEHYDROGENASE"/>
    <property type="match status" value="1"/>
</dbReference>
<evidence type="ECO:0000313" key="5">
    <source>
        <dbReference type="EMBL" id="KIW52713.1"/>
    </source>
</evidence>
<reference evidence="5 6" key="1">
    <citation type="submission" date="2015-01" db="EMBL/GenBank/DDBJ databases">
        <title>The Genome Sequence of Exophiala xenobiotica CBS118157.</title>
        <authorList>
            <consortium name="The Broad Institute Genomics Platform"/>
            <person name="Cuomo C."/>
            <person name="de Hoog S."/>
            <person name="Gorbushina A."/>
            <person name="Stielow B."/>
            <person name="Teixiera M."/>
            <person name="Abouelleil A."/>
            <person name="Chapman S.B."/>
            <person name="Priest M."/>
            <person name="Young S.K."/>
            <person name="Wortman J."/>
            <person name="Nusbaum C."/>
            <person name="Birren B."/>
        </authorList>
    </citation>
    <scope>NUCLEOTIDE SEQUENCE [LARGE SCALE GENOMIC DNA]</scope>
    <source>
        <strain evidence="5 6">CBS 118157</strain>
    </source>
</reference>
<dbReference type="Pfam" id="PF03721">
    <property type="entry name" value="UDPG_MGDP_dh_N"/>
    <property type="match status" value="1"/>
</dbReference>
<evidence type="ECO:0000313" key="6">
    <source>
        <dbReference type="Proteomes" id="UP000054342"/>
    </source>
</evidence>
<evidence type="ECO:0000256" key="2">
    <source>
        <dbReference type="PIRNR" id="PIRNR000124"/>
    </source>
</evidence>
<dbReference type="GO" id="GO:0016628">
    <property type="term" value="F:oxidoreductase activity, acting on the CH-CH group of donors, NAD or NADP as acceptor"/>
    <property type="evidence" value="ECO:0007669"/>
    <property type="project" value="InterPro"/>
</dbReference>
<keyword evidence="6" id="KW-1185">Reference proteome</keyword>
<dbReference type="OrthoDB" id="5059218at2759"/>
<feature type="domain" description="UDP-glucose/GDP-mannose dehydrogenase dimerisation" evidence="3">
    <location>
        <begin position="191"/>
        <end position="276"/>
    </location>
</feature>
<dbReference type="Pfam" id="PF00984">
    <property type="entry name" value="UDPG_MGDP_dh"/>
    <property type="match status" value="1"/>
</dbReference>
<dbReference type="InterPro" id="IPR001732">
    <property type="entry name" value="UDP-Glc/GDP-Man_DH_N"/>
</dbReference>
<dbReference type="GO" id="GO:0000271">
    <property type="term" value="P:polysaccharide biosynthetic process"/>
    <property type="evidence" value="ECO:0007669"/>
    <property type="project" value="InterPro"/>
</dbReference>
<dbReference type="PANTHER" id="PTHR43491:SF2">
    <property type="entry name" value="UDP-N-ACETYL-D-MANNOSAMINE DEHYDROGENASE"/>
    <property type="match status" value="1"/>
</dbReference>
<dbReference type="SUPFAM" id="SSF51735">
    <property type="entry name" value="NAD(P)-binding Rossmann-fold domains"/>
    <property type="match status" value="1"/>
</dbReference>
<dbReference type="InterPro" id="IPR036291">
    <property type="entry name" value="NAD(P)-bd_dom_sf"/>
</dbReference>
<dbReference type="STRING" id="348802.A0A0D2EBH1"/>
<dbReference type="InterPro" id="IPR028359">
    <property type="entry name" value="UDP_ManNAc/GlcNAc_DH"/>
</dbReference>
<dbReference type="PIRSF" id="PIRSF000124">
    <property type="entry name" value="UDPglc_GDPman_dh"/>
    <property type="match status" value="1"/>
</dbReference>
<dbReference type="HOGENOM" id="CLU_023810_0_1_1"/>
<name>A0A0D2EBH1_9EURO</name>
<dbReference type="InterPro" id="IPR014026">
    <property type="entry name" value="UDP-Glc/GDP-Man_DH_dimer"/>
</dbReference>
<evidence type="ECO:0000256" key="1">
    <source>
        <dbReference type="ARBA" id="ARBA00006601"/>
    </source>
</evidence>
<dbReference type="GO" id="GO:0051287">
    <property type="term" value="F:NAD binding"/>
    <property type="evidence" value="ECO:0007669"/>
    <property type="project" value="InterPro"/>
</dbReference>
<dbReference type="AlphaFoldDB" id="A0A0D2EBH1"/>
<dbReference type="SUPFAM" id="SSF48179">
    <property type="entry name" value="6-phosphogluconate dehydrogenase C-terminal domain-like"/>
    <property type="match status" value="1"/>
</dbReference>
<proteinExistence type="inferred from homology"/>